<name>A0A366HB01_9BACT</name>
<dbReference type="PANTHER" id="PTHR43433">
    <property type="entry name" value="HYDROLASE, ALPHA/BETA FOLD FAMILY PROTEIN"/>
    <property type="match status" value="1"/>
</dbReference>
<evidence type="ECO:0000313" key="4">
    <source>
        <dbReference type="Proteomes" id="UP000253426"/>
    </source>
</evidence>
<dbReference type="AlphaFoldDB" id="A0A366HB01"/>
<proteinExistence type="predicted"/>
<feature type="region of interest" description="Disordered" evidence="1">
    <location>
        <begin position="24"/>
        <end position="48"/>
    </location>
</feature>
<evidence type="ECO:0000259" key="2">
    <source>
        <dbReference type="Pfam" id="PF00561"/>
    </source>
</evidence>
<comment type="caution">
    <text evidence="3">The sequence shown here is derived from an EMBL/GenBank/DDBJ whole genome shotgun (WGS) entry which is preliminary data.</text>
</comment>
<dbReference type="Pfam" id="PF00561">
    <property type="entry name" value="Abhydrolase_1"/>
    <property type="match status" value="1"/>
</dbReference>
<reference evidence="3 4" key="1">
    <citation type="submission" date="2018-06" db="EMBL/GenBank/DDBJ databases">
        <title>Genomic Encyclopedia of Type Strains, Phase IV (KMG-IV): sequencing the most valuable type-strain genomes for metagenomic binning, comparative biology and taxonomic classification.</title>
        <authorList>
            <person name="Goeker M."/>
        </authorList>
    </citation>
    <scope>NUCLEOTIDE SEQUENCE [LARGE SCALE GENOMIC DNA]</scope>
    <source>
        <strain evidence="3 4">DSM 25532</strain>
    </source>
</reference>
<dbReference type="Gene3D" id="3.40.50.1820">
    <property type="entry name" value="alpha/beta hydrolase"/>
    <property type="match status" value="1"/>
</dbReference>
<dbReference type="PANTHER" id="PTHR43433:SF10">
    <property type="entry name" value="AB HYDROLASE-1 DOMAIN-CONTAINING PROTEIN"/>
    <property type="match status" value="1"/>
</dbReference>
<dbReference type="Proteomes" id="UP000253426">
    <property type="component" value="Unassembled WGS sequence"/>
</dbReference>
<gene>
    <name evidence="3" type="ORF">DES53_111181</name>
</gene>
<evidence type="ECO:0000256" key="1">
    <source>
        <dbReference type="SAM" id="MobiDB-lite"/>
    </source>
</evidence>
<organism evidence="3 4">
    <name type="scientific">Roseimicrobium gellanilyticum</name>
    <dbReference type="NCBI Taxonomy" id="748857"/>
    <lineage>
        <taxon>Bacteria</taxon>
        <taxon>Pseudomonadati</taxon>
        <taxon>Verrucomicrobiota</taxon>
        <taxon>Verrucomicrobiia</taxon>
        <taxon>Verrucomicrobiales</taxon>
        <taxon>Verrucomicrobiaceae</taxon>
        <taxon>Roseimicrobium</taxon>
    </lineage>
</organism>
<feature type="domain" description="AB hydrolase-1" evidence="2">
    <location>
        <begin position="71"/>
        <end position="317"/>
    </location>
</feature>
<feature type="compositionally biased region" description="Polar residues" evidence="1">
    <location>
        <begin position="31"/>
        <end position="48"/>
    </location>
</feature>
<protein>
    <submittedName>
        <fullName evidence="3">Pimeloyl-ACP methyl ester carboxylesterase</fullName>
    </submittedName>
</protein>
<dbReference type="InterPro" id="IPR050471">
    <property type="entry name" value="AB_hydrolase"/>
</dbReference>
<keyword evidence="4" id="KW-1185">Reference proteome</keyword>
<dbReference type="SUPFAM" id="SSF53474">
    <property type="entry name" value="alpha/beta-Hydrolases"/>
    <property type="match status" value="1"/>
</dbReference>
<sequence>MPKPVHVGISFAICTTAVSCTSLPGPHSGAPSPQASVTAPSDSPKMTDQTITLSSGLKLGFAEYGDPKGVPLFFYHGWPSSRTQGELLHDIGRDFNLRIISPDRPGLGLSDFQPDRKLLDWPPVLDELARHLGVEKFHVLGISGGGPYVLATAHSMPERVLSATVVCGAPPLREVGTSELMWTYKLALWTQRRTPILLAPGLALSAKVLGLPMNSLPMRAFVSTLGPRDQEALHDVHNARIIMSSGKTGLESGHRAMTLDGNIYNSDWGIELEKVTYPIRYWHGSLDLNIPASLVQKFTSRIPNAKLVIMEGEGHYSLPALRIREMLSEQLGMQGRSPEITAEAEG</sequence>
<dbReference type="PROSITE" id="PS51257">
    <property type="entry name" value="PROKAR_LIPOPROTEIN"/>
    <property type="match status" value="1"/>
</dbReference>
<dbReference type="EMBL" id="QNRR01000011">
    <property type="protein sequence ID" value="RBP38661.1"/>
    <property type="molecule type" value="Genomic_DNA"/>
</dbReference>
<dbReference type="PRINTS" id="PR00111">
    <property type="entry name" value="ABHYDROLASE"/>
</dbReference>
<evidence type="ECO:0000313" key="3">
    <source>
        <dbReference type="EMBL" id="RBP38661.1"/>
    </source>
</evidence>
<accession>A0A366HB01</accession>
<dbReference type="InterPro" id="IPR000073">
    <property type="entry name" value="AB_hydrolase_1"/>
</dbReference>
<dbReference type="InterPro" id="IPR029058">
    <property type="entry name" value="AB_hydrolase_fold"/>
</dbReference>